<keyword evidence="5 6" id="KW-0472">Membrane</keyword>
<proteinExistence type="predicted"/>
<evidence type="ECO:0000256" key="1">
    <source>
        <dbReference type="ARBA" id="ARBA00004651"/>
    </source>
</evidence>
<dbReference type="Proteomes" id="UP001500469">
    <property type="component" value="Unassembled WGS sequence"/>
</dbReference>
<evidence type="ECO:0000256" key="6">
    <source>
        <dbReference type="SAM" id="Phobius"/>
    </source>
</evidence>
<accession>A0ABP3YBZ3</accession>
<evidence type="ECO:0000313" key="8">
    <source>
        <dbReference type="Proteomes" id="UP001500469"/>
    </source>
</evidence>
<dbReference type="PANTHER" id="PTHR33529:SF8">
    <property type="entry name" value="PERMEASE, YJGP_YJGQ FAMILY"/>
    <property type="match status" value="1"/>
</dbReference>
<evidence type="ECO:0000256" key="2">
    <source>
        <dbReference type="ARBA" id="ARBA00022475"/>
    </source>
</evidence>
<keyword evidence="3 6" id="KW-0812">Transmembrane</keyword>
<feature type="transmembrane region" description="Helical" evidence="6">
    <location>
        <begin position="288"/>
        <end position="308"/>
    </location>
</feature>
<evidence type="ECO:0000313" key="7">
    <source>
        <dbReference type="EMBL" id="GAA0878433.1"/>
    </source>
</evidence>
<keyword evidence="8" id="KW-1185">Reference proteome</keyword>
<sequence length="372" mass="42121">MENPKGGKRKRQALDMKILDKLIIKEFLKTYFFVVVMLILIVLVLDFTEKNDAYIRNSVPAGEILRYMGNYGLYLNNLLTPITVFIAVIFITSKMAGRTEIVAILSSGVSFVRMLRPFLLAAAMIGGVSFLMNGWVLPGATAGVSEFKVAYLDKGRASTDPNIHIKVGPNAYAYLTRYYKTSNTGYTFTLEEIRDGQLIAKLGADRIQWDTAKNVWRLENWRLRTIKERGEEYVVGEKLDTVLSISPADFDLPDNHHETLKLPQLSKQIKILEDRGADNVNFYRIERYVRFMSPFAALILTFIGVIMSARKSRGGSGFQIAMGFLLAFVYILLFILSRTFAENGTEYPIFAVWLPNIIFAAMGLLLYKTVPR</sequence>
<organism evidence="7 8">
    <name type="scientific">Algoriphagus jejuensis</name>
    <dbReference type="NCBI Taxonomy" id="419934"/>
    <lineage>
        <taxon>Bacteria</taxon>
        <taxon>Pseudomonadati</taxon>
        <taxon>Bacteroidota</taxon>
        <taxon>Cytophagia</taxon>
        <taxon>Cytophagales</taxon>
        <taxon>Cyclobacteriaceae</taxon>
        <taxon>Algoriphagus</taxon>
    </lineage>
</organism>
<comment type="caution">
    <text evidence="7">The sequence shown here is derived from an EMBL/GenBank/DDBJ whole genome shotgun (WGS) entry which is preliminary data.</text>
</comment>
<evidence type="ECO:0000256" key="5">
    <source>
        <dbReference type="ARBA" id="ARBA00023136"/>
    </source>
</evidence>
<reference evidence="8" key="1">
    <citation type="journal article" date="2019" name="Int. J. Syst. Evol. Microbiol.">
        <title>The Global Catalogue of Microorganisms (GCM) 10K type strain sequencing project: providing services to taxonomists for standard genome sequencing and annotation.</title>
        <authorList>
            <consortium name="The Broad Institute Genomics Platform"/>
            <consortium name="The Broad Institute Genome Sequencing Center for Infectious Disease"/>
            <person name="Wu L."/>
            <person name="Ma J."/>
        </authorList>
    </citation>
    <scope>NUCLEOTIDE SEQUENCE [LARGE SCALE GENOMIC DNA]</scope>
    <source>
        <strain evidence="8">JCM 16112</strain>
    </source>
</reference>
<comment type="subcellular location">
    <subcellularLocation>
        <location evidence="1">Cell membrane</location>
        <topology evidence="1">Multi-pass membrane protein</topology>
    </subcellularLocation>
</comment>
<protein>
    <submittedName>
        <fullName evidence="7">LptF/LptG family permease</fullName>
    </submittedName>
</protein>
<dbReference type="Pfam" id="PF03739">
    <property type="entry name" value="LptF_LptG"/>
    <property type="match status" value="1"/>
</dbReference>
<feature type="transmembrane region" description="Helical" evidence="6">
    <location>
        <begin position="27"/>
        <end position="45"/>
    </location>
</feature>
<feature type="transmembrane region" description="Helical" evidence="6">
    <location>
        <begin position="78"/>
        <end position="97"/>
    </location>
</feature>
<feature type="transmembrane region" description="Helical" evidence="6">
    <location>
        <begin position="118"/>
        <end position="137"/>
    </location>
</feature>
<keyword evidence="4 6" id="KW-1133">Transmembrane helix</keyword>
<dbReference type="InterPro" id="IPR005495">
    <property type="entry name" value="LptG/LptF_permease"/>
</dbReference>
<feature type="transmembrane region" description="Helical" evidence="6">
    <location>
        <begin position="347"/>
        <end position="367"/>
    </location>
</feature>
<dbReference type="EMBL" id="BAAAFI010000006">
    <property type="protein sequence ID" value="GAA0878433.1"/>
    <property type="molecule type" value="Genomic_DNA"/>
</dbReference>
<keyword evidence="2" id="KW-1003">Cell membrane</keyword>
<feature type="transmembrane region" description="Helical" evidence="6">
    <location>
        <begin position="320"/>
        <end position="341"/>
    </location>
</feature>
<evidence type="ECO:0000256" key="4">
    <source>
        <dbReference type="ARBA" id="ARBA00022989"/>
    </source>
</evidence>
<dbReference type="PANTHER" id="PTHR33529">
    <property type="entry name" value="SLR0882 PROTEIN-RELATED"/>
    <property type="match status" value="1"/>
</dbReference>
<gene>
    <name evidence="7" type="ORF">GCM10009119_14010</name>
</gene>
<name>A0ABP3YBZ3_9BACT</name>
<evidence type="ECO:0000256" key="3">
    <source>
        <dbReference type="ARBA" id="ARBA00022692"/>
    </source>
</evidence>